<dbReference type="PANTHER" id="PTHR32141">
    <property type="match status" value="1"/>
</dbReference>
<dbReference type="InterPro" id="IPR036047">
    <property type="entry name" value="F-box-like_dom_sf"/>
</dbReference>
<dbReference type="InterPro" id="IPR055302">
    <property type="entry name" value="F-box_dom-containing"/>
</dbReference>
<reference evidence="3 4" key="1">
    <citation type="journal article" date="2010" name="Nature">
        <title>Genome sequencing and analysis of the model grass Brachypodium distachyon.</title>
        <authorList>
            <consortium name="International Brachypodium Initiative"/>
        </authorList>
    </citation>
    <scope>NUCLEOTIDE SEQUENCE [LARGE SCALE GENOMIC DNA]</scope>
    <source>
        <strain evidence="3 4">Bd21</strain>
    </source>
</reference>
<dbReference type="Pfam" id="PF24758">
    <property type="entry name" value="LRR_At5g56370"/>
    <property type="match status" value="1"/>
</dbReference>
<reference evidence="4" key="3">
    <citation type="submission" date="2018-08" db="UniProtKB">
        <authorList>
            <consortium name="EnsemblPlants"/>
        </authorList>
    </citation>
    <scope>IDENTIFICATION</scope>
    <source>
        <strain evidence="4">cv. Bd21</strain>
    </source>
</reference>
<dbReference type="InParanoid" id="A0A0Q3Q270"/>
<feature type="domain" description="FBD" evidence="1">
    <location>
        <begin position="313"/>
        <end position="352"/>
    </location>
</feature>
<dbReference type="PANTHER" id="PTHR32141:SF179">
    <property type="entry name" value="F-BOX DOMAIN-CONTAINING PROTEIN"/>
    <property type="match status" value="1"/>
</dbReference>
<evidence type="ECO:0000313" key="3">
    <source>
        <dbReference type="EMBL" id="KQJ95729.1"/>
    </source>
</evidence>
<dbReference type="EnsemblPlants" id="KQJ95729">
    <property type="protein sequence ID" value="KQJ95729"/>
    <property type="gene ID" value="BRADI_3g18745v3"/>
</dbReference>
<accession>A0A0Q3Q270</accession>
<dbReference type="SUPFAM" id="SSF81383">
    <property type="entry name" value="F-box domain"/>
    <property type="match status" value="1"/>
</dbReference>
<dbReference type="Proteomes" id="UP000008810">
    <property type="component" value="Chromosome 3"/>
</dbReference>
<reference evidence="3" key="2">
    <citation type="submission" date="2017-06" db="EMBL/GenBank/DDBJ databases">
        <title>WGS assembly of Brachypodium distachyon.</title>
        <authorList>
            <consortium name="The International Brachypodium Initiative"/>
            <person name="Lucas S."/>
            <person name="Harmon-Smith M."/>
            <person name="Lail K."/>
            <person name="Tice H."/>
            <person name="Grimwood J."/>
            <person name="Bruce D."/>
            <person name="Barry K."/>
            <person name="Shu S."/>
            <person name="Lindquist E."/>
            <person name="Wang M."/>
            <person name="Pitluck S."/>
            <person name="Vogel J.P."/>
            <person name="Garvin D.F."/>
            <person name="Mockler T.C."/>
            <person name="Schmutz J."/>
            <person name="Rokhsar D."/>
            <person name="Bevan M.W."/>
        </authorList>
    </citation>
    <scope>NUCLEOTIDE SEQUENCE</scope>
    <source>
        <strain evidence="3">Bd21</strain>
    </source>
</reference>
<dbReference type="Pfam" id="PF08387">
    <property type="entry name" value="FBD"/>
    <property type="match status" value="1"/>
</dbReference>
<feature type="domain" description="F-box/LRR-repeat protein 15/At3g58940/PEG3-like LRR" evidence="2">
    <location>
        <begin position="91"/>
        <end position="292"/>
    </location>
</feature>
<gene>
    <name evidence="3" type="ORF">BRADI_3g18745v3</name>
</gene>
<proteinExistence type="predicted"/>
<sequence length="412" mass="46331">MGVVTTSQEKKRKLGVAKHQGMSHEDVEGIDFISHLPDDIIGTVISFLPTDDAIRTSTLSLECHILSEHMGPIRRLAISNSNLANFYATFDGWLQSPKLNKLQELEFNFGYGFHGPPLPPTTHRFFSTLRVAIMAGCHIHDDIIHAVTISEETIQSVLAGCPALHNLLLSQIAGCRHIQIISGILKIIGLRVGRVWHRLEEIIIQAPSLERLLYLGNCESLQVSLGIAPKLKVLGVLYKRKPSSFEVGPVNKGCLILAWRAQCLVFALTTRQLSLEKVIPFLRIFPCLEKLYYESTDLWGHKNAWRDTNLDDIGCLDLHLKKIVLTNYVGNVSHVNFAMFFLVNAKVLESMRLELWNPENNCRNWIARQSRRLQHEERASSCARVTFATRKSCSKFATIKGACDLSIADPFV</sequence>
<dbReference type="Gramene" id="KQJ95729">
    <property type="protein sequence ID" value="KQJ95729"/>
    <property type="gene ID" value="BRADI_3g18745v3"/>
</dbReference>
<keyword evidence="5" id="KW-1185">Reference proteome</keyword>
<name>A0A0Q3Q270_BRADI</name>
<evidence type="ECO:0000313" key="4">
    <source>
        <dbReference type="EnsemblPlants" id="KQJ95729"/>
    </source>
</evidence>
<dbReference type="InterPro" id="IPR006566">
    <property type="entry name" value="FBD"/>
</dbReference>
<dbReference type="EMBL" id="CM000882">
    <property type="protein sequence ID" value="KQJ95729.1"/>
    <property type="molecule type" value="Genomic_DNA"/>
</dbReference>
<organism evidence="3">
    <name type="scientific">Brachypodium distachyon</name>
    <name type="common">Purple false brome</name>
    <name type="synonym">Trachynia distachya</name>
    <dbReference type="NCBI Taxonomy" id="15368"/>
    <lineage>
        <taxon>Eukaryota</taxon>
        <taxon>Viridiplantae</taxon>
        <taxon>Streptophyta</taxon>
        <taxon>Embryophyta</taxon>
        <taxon>Tracheophyta</taxon>
        <taxon>Spermatophyta</taxon>
        <taxon>Magnoliopsida</taxon>
        <taxon>Liliopsida</taxon>
        <taxon>Poales</taxon>
        <taxon>Poaceae</taxon>
        <taxon>BOP clade</taxon>
        <taxon>Pooideae</taxon>
        <taxon>Stipodae</taxon>
        <taxon>Brachypodieae</taxon>
        <taxon>Brachypodium</taxon>
    </lineage>
</organism>
<dbReference type="InterPro" id="IPR055411">
    <property type="entry name" value="LRR_FXL15/At3g58940/PEG3-like"/>
</dbReference>
<evidence type="ECO:0000259" key="1">
    <source>
        <dbReference type="Pfam" id="PF08387"/>
    </source>
</evidence>
<protein>
    <submittedName>
        <fullName evidence="3 4">Uncharacterized protein</fullName>
    </submittedName>
</protein>
<evidence type="ECO:0000313" key="5">
    <source>
        <dbReference type="Proteomes" id="UP000008810"/>
    </source>
</evidence>
<dbReference type="OrthoDB" id="584579at2759"/>
<evidence type="ECO:0000259" key="2">
    <source>
        <dbReference type="Pfam" id="PF24758"/>
    </source>
</evidence>
<dbReference type="AlphaFoldDB" id="A0A0Q3Q270"/>